<dbReference type="Pfam" id="PF11707">
    <property type="entry name" value="Npa1"/>
    <property type="match status" value="1"/>
</dbReference>
<feature type="region of interest" description="Disordered" evidence="1">
    <location>
        <begin position="2023"/>
        <end position="2082"/>
    </location>
</feature>
<feature type="compositionally biased region" description="Acidic residues" evidence="1">
    <location>
        <begin position="2035"/>
        <end position="2061"/>
    </location>
</feature>
<evidence type="ECO:0000313" key="4">
    <source>
        <dbReference type="EMBL" id="KAL2918523.1"/>
    </source>
</evidence>
<evidence type="ECO:0000259" key="3">
    <source>
        <dbReference type="Pfam" id="PF16201"/>
    </source>
</evidence>
<accession>A0ABR4NG65</accession>
<reference evidence="4 5" key="1">
    <citation type="submission" date="2023-09" db="EMBL/GenBank/DDBJ databases">
        <title>Pangenome analysis of Batrachochytrium dendrobatidis and related Chytrids.</title>
        <authorList>
            <person name="Yacoub M.N."/>
            <person name="Stajich J.E."/>
            <person name="James T.Y."/>
        </authorList>
    </citation>
    <scope>NUCLEOTIDE SEQUENCE [LARGE SCALE GENOMIC DNA]</scope>
    <source>
        <strain evidence="4 5">JEL0888</strain>
    </source>
</reference>
<organism evidence="4 5">
    <name type="scientific">Polyrhizophydium stewartii</name>
    <dbReference type="NCBI Taxonomy" id="2732419"/>
    <lineage>
        <taxon>Eukaryota</taxon>
        <taxon>Fungi</taxon>
        <taxon>Fungi incertae sedis</taxon>
        <taxon>Chytridiomycota</taxon>
        <taxon>Chytridiomycota incertae sedis</taxon>
        <taxon>Chytridiomycetes</taxon>
        <taxon>Rhizophydiales</taxon>
        <taxon>Rhizophydiales incertae sedis</taxon>
        <taxon>Polyrhizophydium</taxon>
    </lineage>
</organism>
<dbReference type="PANTHER" id="PTHR13500">
    <property type="entry name" value="NUCLEOLAR PRERIBOSOMAL-ASSOCIATED PROTEIN 1"/>
    <property type="match status" value="1"/>
</dbReference>
<dbReference type="InterPro" id="IPR039844">
    <property type="entry name" value="URB1"/>
</dbReference>
<dbReference type="InterPro" id="IPR016024">
    <property type="entry name" value="ARM-type_fold"/>
</dbReference>
<comment type="caution">
    <text evidence="4">The sequence shown here is derived from an EMBL/GenBank/DDBJ whole genome shotgun (WGS) entry which is preliminary data.</text>
</comment>
<evidence type="ECO:0000313" key="5">
    <source>
        <dbReference type="Proteomes" id="UP001527925"/>
    </source>
</evidence>
<keyword evidence="5" id="KW-1185">Reference proteome</keyword>
<gene>
    <name evidence="4" type="ORF">HK105_201924</name>
</gene>
<feature type="domain" description="URB1 N-terminal" evidence="2">
    <location>
        <begin position="59"/>
        <end position="416"/>
    </location>
</feature>
<dbReference type="InterPro" id="IPR032436">
    <property type="entry name" value="URB1_C"/>
</dbReference>
<dbReference type="SUPFAM" id="SSF48371">
    <property type="entry name" value="ARM repeat"/>
    <property type="match status" value="1"/>
</dbReference>
<dbReference type="Pfam" id="PF16201">
    <property type="entry name" value="NopRA1"/>
    <property type="match status" value="1"/>
</dbReference>
<feature type="domain" description="URB1 C-terminal" evidence="3">
    <location>
        <begin position="1706"/>
        <end position="1899"/>
    </location>
</feature>
<name>A0ABR4NG65_9FUNG</name>
<sequence length="2321" mass="250776">MLSVKGWQQALRSADPDVTGPGLTAFVELARRVASEEVDAEVSDEAAFLRKWLAASPDCADLVAVWESHVANPVPQLEPVVDCIAHTVAASRRIGQRAAGANLARTIIRNHMRAVYRTLSSGTLPAIASTLRMLFSIASHGAATTRELQEAFDFSHKSVRDLLKRRKKADNPKSIPGDIRTLTIRFILAFLVRGETPVRKALLEVKNLVSGIFADIKRDPYSTIELVFSSIKRGVVQDPALPRSVKVSFFSKYVMDHLVELYSISNADDEYATSRDGARTIADLVHDFLWFICTTPGVGICFADLGWYPATSKDNDEEALQGSENQESIGDAVDSADPFGSGATFGSASSAPSQARIYNRMLFKLMSSLNVGGDMRQRSLLLGILAACPELVHQFWSSAANSLSFEPRSSTSYIANVALATSIIKLPVPTAFVGKTMLAIVAPPPLQSALSNILPSAISRQLASRALQHSSRDVRFACTSQLTASLTKLAHVLDVAEGIAERLRSSESPQAAVAEQMWSNWVVSLCHGVRYRLPDVHTAIVVHQNIAQHDEDDAVTLEDMQLASLGFIRSFKRLFPELWNESHFDFGKLVPPSLGEEPTQVQLATIALLRETPDFKIFSKYPKADKSHFVTLLKLAIQSESGDIRKETLSALRALLSRVFPLQDNEGSLDVLIGAVLEFGPECSTALVEYLETAFNECLRNSIVISDTIVRIVRTCSTLSEQADASADAGAGDAMDVDQDQKLSSPASDRVFRFPFPPILASLVRWTINAPASGLTTRFAAVAVQAVLQSIGLIFAVVSFDAFLHDTHWPDTARSSPVMRLCLGWTAACLATERNDAALEKPSRWKEGKSVIKAAEDFAAALEDAGPAFASKYIGKLLSAFDLNRRETLIFLQLHYPAAGNSLFEKTISDGDADWIRLLPLSVLLPNTLCPAASDDLAANEVLCASIEERFRDDQIDIPRLSRVTATLLLWTQASVRHVPSLKRARNRIAFALRLVRIALERAETLAAGDAASCSLRRHVLGHPLLLELFLQRKIAGLQQILGFARAADGVAMHEFISKLWARLDPAAIEGSAESISILLASLQALAPFIRASDLSERIHAFLSHNARSTTQERVLLALITHYVAASRSHSTGAVRMGRDLFKQLLLAVTSGDHDAAALFDDLVQEIGTLAGSAHGSSVSSSVITDRTLRLADGTTVEFALPLDVWSVLTPDALSTLLADTNSGPLWRFMLTNAAASVPHAVHLLGLARRPEKRSTGAILAIEQRAEAVCAVLKAWTILAAVNPWRLEWIERLPKTHLKLAQEAADAVADHYFAAIEACLEGNATPRHLAVDAHTLAAVLLAAGDKHASGWLMQLVPRLLKTKIIDANTSVQTLSRIWPALFSVAESAGIARLGDLVVFVLRAIYLQIKRDMPGRETAAAVESLVAQFSHPSDGSVAVVRFESMALVKSAITVILKHRLADPCALSFLRHLVDVVYSQHSDERLPSPKDLFDMITSHSQFDDILMAQADSPLPMAGDSPRSLIPQFHPAKSALLRLLHRIMLIEPTSCCMPDMVPRLAGSYFGTVAAADRATLAVLALFETHASISVAAHMASWAPSRPAPGEHAPAGNSASKLLHQPTDILSSIDPQWMAGSVRWFELNLDIDAIDKQAKGDIDSNAVSREPSALRASASEPAYDPTFILPLVAGALVHRPCTIDPHSLIESNALGMAIMALASTCESTRRVGHLIMSRAHHLIARSEIKERNQVMLLLDGLRNGIAPPAKAEPVPARIPTVIAAFGAQALSILTHPESDLYPLVNQFLLQRPIIDSEDVPMFYSMLYSTSELCGRERTWILRLLSAGLSLDVDYKPYKRRHVLEILMGAFHSSMVDATARKRLIEVMLRAVAIPAVLATLIGSSGMLGFLESCCSQVDFSEAPDTALGAAALVCATLRGFGAVAESWSDRGRINRSLWAMQLAQLARTLAARALHIQHGAPHRRAALTLRILTAVDLAQQVGAKIGLGSALIGAEDITTLLEATQQTYKAASVPGSPLADTYVPDEEDVDDGEDDDKNDNESESAEEGGEPQGRAQRAGSAAPGARTTIPGVRSSFQGDCGLAGDLDGVFIINRAALGHIGRNAIAAFFAIVGGAHVPWEVEAGDLGQTASLLRDIVSFARSAGIADATEPLLAWTVRHLLAAQGDRLVEWLVRESPSDLRDVLQIALDALASPGRDSKSGFRRWHLALAAALLVVRRWTDTDPSKPAMGHLDDWSTRMLNRAVRGLVGHAVPPRVALACGGIHAPGPLPAPAYEVVMLAQIVRLALGGSADGAAAWQAELDRLVNSPS</sequence>
<dbReference type="Proteomes" id="UP001527925">
    <property type="component" value="Unassembled WGS sequence"/>
</dbReference>
<proteinExistence type="predicted"/>
<evidence type="ECO:0000256" key="1">
    <source>
        <dbReference type="SAM" id="MobiDB-lite"/>
    </source>
</evidence>
<dbReference type="EMBL" id="JADGIZ020000006">
    <property type="protein sequence ID" value="KAL2918523.1"/>
    <property type="molecule type" value="Genomic_DNA"/>
</dbReference>
<evidence type="ECO:0008006" key="6">
    <source>
        <dbReference type="Google" id="ProtNLM"/>
    </source>
</evidence>
<evidence type="ECO:0000259" key="2">
    <source>
        <dbReference type="Pfam" id="PF11707"/>
    </source>
</evidence>
<dbReference type="InterPro" id="IPR021714">
    <property type="entry name" value="URB1_N"/>
</dbReference>
<dbReference type="PANTHER" id="PTHR13500:SF0">
    <property type="entry name" value="NUCLEOLAR PRE-RIBOSOMAL-ASSOCIATED PROTEIN 1"/>
    <property type="match status" value="1"/>
</dbReference>
<protein>
    <recommendedName>
        <fullName evidence="6">Non-specific serine/threonine protein kinase</fullName>
    </recommendedName>
</protein>